<name>L7F481_STRT8</name>
<feature type="region of interest" description="Disordered" evidence="1">
    <location>
        <begin position="1"/>
        <end position="21"/>
    </location>
</feature>
<dbReference type="PATRIC" id="fig|698760.3.peg.5298"/>
<reference evidence="2 3" key="1">
    <citation type="journal article" date="2011" name="Plasmid">
        <title>Streptomyces turgidiscabies Car8 contains a modular pathogenicity island that shares virulence genes with other actinobacterial plant pathogens.</title>
        <authorList>
            <person name="Huguet-Tapia J.C."/>
            <person name="Badger J.H."/>
            <person name="Loria R."/>
            <person name="Pettis G.S."/>
        </authorList>
    </citation>
    <scope>NUCLEOTIDE SEQUENCE [LARGE SCALE GENOMIC DNA]</scope>
    <source>
        <strain evidence="2 3">Car8</strain>
    </source>
</reference>
<evidence type="ECO:0000313" key="2">
    <source>
        <dbReference type="EMBL" id="ELP65934.1"/>
    </source>
</evidence>
<comment type="caution">
    <text evidence="2">The sequence shown here is derived from an EMBL/GenBank/DDBJ whole genome shotgun (WGS) entry which is preliminary data.</text>
</comment>
<evidence type="ECO:0000313" key="3">
    <source>
        <dbReference type="Proteomes" id="UP000010931"/>
    </source>
</evidence>
<dbReference type="STRING" id="85558.T45_09174"/>
<dbReference type="AlphaFoldDB" id="L7F481"/>
<evidence type="ECO:0000256" key="1">
    <source>
        <dbReference type="SAM" id="MobiDB-lite"/>
    </source>
</evidence>
<sequence>MGRPVPRGHGEPIAIEGETKSVGATVAKSDNGIMGCPGARRGHCSRLAQLVGKKIAVAVPEVGECLFV</sequence>
<organism evidence="2 3">
    <name type="scientific">Streptomyces turgidiscabies (strain Car8)</name>
    <dbReference type="NCBI Taxonomy" id="698760"/>
    <lineage>
        <taxon>Bacteria</taxon>
        <taxon>Bacillati</taxon>
        <taxon>Actinomycetota</taxon>
        <taxon>Actinomycetes</taxon>
        <taxon>Kitasatosporales</taxon>
        <taxon>Streptomycetaceae</taxon>
        <taxon>Streptomyces</taxon>
    </lineage>
</organism>
<proteinExistence type="predicted"/>
<accession>L7F481</accession>
<dbReference type="EMBL" id="AEJB01000361">
    <property type="protein sequence ID" value="ELP65934.1"/>
    <property type="molecule type" value="Genomic_DNA"/>
</dbReference>
<keyword evidence="3" id="KW-1185">Reference proteome</keyword>
<dbReference type="Proteomes" id="UP000010931">
    <property type="component" value="Unassembled WGS sequence"/>
</dbReference>
<gene>
    <name evidence="2" type="ORF">STRTUCAR8_01766</name>
</gene>
<protein>
    <submittedName>
        <fullName evidence="2">Uncharacterized protein</fullName>
    </submittedName>
</protein>